<dbReference type="RefSeq" id="XP_058304536.1">
    <property type="nucleotide sequence ID" value="XM_058457637.1"/>
</dbReference>
<dbReference type="Gene3D" id="3.40.50.1820">
    <property type="entry name" value="alpha/beta hydrolase"/>
    <property type="match status" value="1"/>
</dbReference>
<dbReference type="PANTHER" id="PTHR22946">
    <property type="entry name" value="DIENELACTONE HYDROLASE DOMAIN-CONTAINING PROTEIN-RELATED"/>
    <property type="match status" value="1"/>
</dbReference>
<name>A0A9W9JC39_9EURO</name>
<dbReference type="AlphaFoldDB" id="A0A9W9JC39"/>
<dbReference type="Pfam" id="PF06500">
    <property type="entry name" value="FrsA-like"/>
    <property type="match status" value="1"/>
</dbReference>
<evidence type="ECO:0000313" key="2">
    <source>
        <dbReference type="EMBL" id="KAJ5191596.1"/>
    </source>
</evidence>
<dbReference type="OrthoDB" id="5409895at2759"/>
<dbReference type="InterPro" id="IPR010520">
    <property type="entry name" value="FrsA-like"/>
</dbReference>
<dbReference type="FunFam" id="3.40.50.1820:FF:000145">
    <property type="entry name" value="Pigment biosynthesis protein"/>
    <property type="match status" value="1"/>
</dbReference>
<dbReference type="InterPro" id="IPR050261">
    <property type="entry name" value="FrsA_esterase"/>
</dbReference>
<comment type="caution">
    <text evidence="2">The sequence shown here is derived from an EMBL/GenBank/DDBJ whole genome shotgun (WGS) entry which is preliminary data.</text>
</comment>
<keyword evidence="1" id="KW-0378">Hydrolase</keyword>
<reference evidence="2" key="1">
    <citation type="submission" date="2022-12" db="EMBL/GenBank/DDBJ databases">
        <authorList>
            <person name="Petersen C."/>
        </authorList>
    </citation>
    <scope>NUCLEOTIDE SEQUENCE</scope>
    <source>
        <strain evidence="2">IBT 15544</strain>
    </source>
</reference>
<evidence type="ECO:0000313" key="3">
    <source>
        <dbReference type="Proteomes" id="UP001150904"/>
    </source>
</evidence>
<gene>
    <name evidence="2" type="ORF">N7498_010581</name>
</gene>
<organism evidence="2 3">
    <name type="scientific">Penicillium cinerascens</name>
    <dbReference type="NCBI Taxonomy" id="70096"/>
    <lineage>
        <taxon>Eukaryota</taxon>
        <taxon>Fungi</taxon>
        <taxon>Dikarya</taxon>
        <taxon>Ascomycota</taxon>
        <taxon>Pezizomycotina</taxon>
        <taxon>Eurotiomycetes</taxon>
        <taxon>Eurotiomycetidae</taxon>
        <taxon>Eurotiales</taxon>
        <taxon>Aspergillaceae</taxon>
        <taxon>Penicillium</taxon>
    </lineage>
</organism>
<dbReference type="EMBL" id="JAPQKR010000016">
    <property type="protein sequence ID" value="KAJ5191596.1"/>
    <property type="molecule type" value="Genomic_DNA"/>
</dbReference>
<dbReference type="SUPFAM" id="SSF53474">
    <property type="entry name" value="alpha/beta-Hydrolases"/>
    <property type="match status" value="1"/>
</dbReference>
<proteinExistence type="predicted"/>
<reference evidence="2" key="2">
    <citation type="journal article" date="2023" name="IMA Fungus">
        <title>Comparative genomic study of the Penicillium genus elucidates a diverse pangenome and 15 lateral gene transfer events.</title>
        <authorList>
            <person name="Petersen C."/>
            <person name="Sorensen T."/>
            <person name="Nielsen M.R."/>
            <person name="Sondergaard T.E."/>
            <person name="Sorensen J.L."/>
            <person name="Fitzpatrick D.A."/>
            <person name="Frisvad J.C."/>
            <person name="Nielsen K.L."/>
        </authorList>
    </citation>
    <scope>NUCLEOTIDE SEQUENCE</scope>
    <source>
        <strain evidence="2">IBT 15544</strain>
    </source>
</reference>
<evidence type="ECO:0000256" key="1">
    <source>
        <dbReference type="ARBA" id="ARBA00022801"/>
    </source>
</evidence>
<dbReference type="Proteomes" id="UP001150904">
    <property type="component" value="Unassembled WGS sequence"/>
</dbReference>
<keyword evidence="3" id="KW-1185">Reference proteome</keyword>
<dbReference type="GeneID" id="83184938"/>
<accession>A0A9W9JC39</accession>
<sequence>MAPWMMGEKFNTVYPHKGSIKALWETKWKFCSSKSIYPFHDGAFEDFEPIFQKLIDENINDAFSDAYTRAFIPIVDGLEKQAEQALANSHPDQASDLYRRAAVVLRISRFPYVSPASRPETSLKRAAFERQKQVYLKAASVWKPVLKEETIPHTHASGRDGAHIPIYVRVPEEASAANPVPVVLLMTGLDGYRPDNSQRTHEIINRGWATVVVEIPGTADCPADPADPESADRLWNSVLEYMAQRPEFDMRRVAVWGLSAGGYYAIRASATHRDRFAGCVAHGPGSHHFLGEEWLSRVNDHEYPFEITASWAEKYGYDSAEDFVKNAQKKFSLVETGVMDQPNCRLLMLNGVDDGVVPIEDSLVMFNHGGPKEGRFFEGMVHMGYPHSLPVAYKWLEEVLSDNKQELKN</sequence>
<dbReference type="GO" id="GO:0017000">
    <property type="term" value="P:antibiotic biosynthetic process"/>
    <property type="evidence" value="ECO:0007669"/>
    <property type="project" value="UniProtKB-ARBA"/>
</dbReference>
<dbReference type="PANTHER" id="PTHR22946:SF12">
    <property type="entry name" value="CONIDIAL PIGMENT BIOSYNTHESIS PROTEIN AYG1 (AFU_ORTHOLOGUE AFUA_2G17550)"/>
    <property type="match status" value="1"/>
</dbReference>
<dbReference type="GO" id="GO:0016787">
    <property type="term" value="F:hydrolase activity"/>
    <property type="evidence" value="ECO:0007669"/>
    <property type="project" value="UniProtKB-KW"/>
</dbReference>
<dbReference type="InterPro" id="IPR029058">
    <property type="entry name" value="AB_hydrolase_fold"/>
</dbReference>
<protein>
    <submittedName>
        <fullName evidence="2">Heptaketide hydrolyase ayg1</fullName>
    </submittedName>
</protein>
<dbReference type="GO" id="GO:0072330">
    <property type="term" value="P:monocarboxylic acid biosynthetic process"/>
    <property type="evidence" value="ECO:0007669"/>
    <property type="project" value="UniProtKB-ARBA"/>
</dbReference>